<name>A0AA96FES3_9MICO</name>
<evidence type="ECO:0000256" key="6">
    <source>
        <dbReference type="SAM" id="Phobius"/>
    </source>
</evidence>
<dbReference type="PANTHER" id="PTHR43370:SF2">
    <property type="entry name" value="ABC TRANSPORTER PERMEASE PROTEIN"/>
    <property type="match status" value="1"/>
</dbReference>
<organism evidence="7">
    <name type="scientific">Demequina capsici</name>
    <dbReference type="NCBI Taxonomy" id="3075620"/>
    <lineage>
        <taxon>Bacteria</taxon>
        <taxon>Bacillati</taxon>
        <taxon>Actinomycetota</taxon>
        <taxon>Actinomycetes</taxon>
        <taxon>Micrococcales</taxon>
        <taxon>Demequinaceae</taxon>
        <taxon>Demequina</taxon>
    </lineage>
</organism>
<sequence>MNASLWIAILAGAVALATPLIVAGLGETLVERAGRLNLGIEGMMAMGAFTAVWTASASGPWAGLAAAIAVGVLMALVMNVAVYRFGANEVVVGLAMTILGLGLSTYLYLMWIPAGEVNRSVDVLPRIELGPLADLPVLGQVLFDHDLIVYLMVPVVLGFWWVMTRTTIGLRVHASGVDPESAQLRGVPVRKVRARVLLVGGAMAGLAGGIIPAGDIGSFTPGITAGRGYVVLAVVIMGRLTPLGVTAGSLLFAFFESFALLGQGLGFTVPSEVYSTLPYVVTLVVLVVSSRTQLRALASSA</sequence>
<dbReference type="PANTHER" id="PTHR43370">
    <property type="entry name" value="SUGAR ABC TRANSPORTER INTEGRAL MEMBRANE PROTEIN-RELATED"/>
    <property type="match status" value="1"/>
</dbReference>
<feature type="transmembrane region" description="Helical" evidence="6">
    <location>
        <begin position="90"/>
        <end position="111"/>
    </location>
</feature>
<evidence type="ECO:0000256" key="3">
    <source>
        <dbReference type="ARBA" id="ARBA00022692"/>
    </source>
</evidence>
<comment type="subcellular location">
    <subcellularLocation>
        <location evidence="1">Cell membrane</location>
        <topology evidence="1">Multi-pass membrane protein</topology>
    </subcellularLocation>
</comment>
<evidence type="ECO:0000256" key="5">
    <source>
        <dbReference type="ARBA" id="ARBA00023136"/>
    </source>
</evidence>
<dbReference type="GO" id="GO:0022857">
    <property type="term" value="F:transmembrane transporter activity"/>
    <property type="evidence" value="ECO:0007669"/>
    <property type="project" value="InterPro"/>
</dbReference>
<dbReference type="GO" id="GO:0005886">
    <property type="term" value="C:plasma membrane"/>
    <property type="evidence" value="ECO:0007669"/>
    <property type="project" value="UniProtKB-SubCell"/>
</dbReference>
<keyword evidence="2" id="KW-1003">Cell membrane</keyword>
<evidence type="ECO:0000256" key="2">
    <source>
        <dbReference type="ARBA" id="ARBA00022475"/>
    </source>
</evidence>
<keyword evidence="3 6" id="KW-0812">Transmembrane</keyword>
<keyword evidence="4 6" id="KW-1133">Transmembrane helix</keyword>
<feature type="transmembrane region" description="Helical" evidence="6">
    <location>
        <begin position="273"/>
        <end position="290"/>
    </location>
</feature>
<protein>
    <submittedName>
        <fullName evidence="7">ABC transporter permease</fullName>
    </submittedName>
</protein>
<accession>A0AA96FES3</accession>
<dbReference type="Proteomes" id="UP001303408">
    <property type="component" value="Chromosome"/>
</dbReference>
<gene>
    <name evidence="7" type="ORF">RN607_04080</name>
</gene>
<feature type="transmembrane region" description="Helical" evidence="6">
    <location>
        <begin position="38"/>
        <end position="55"/>
    </location>
</feature>
<dbReference type="AlphaFoldDB" id="A0AA96FES3"/>
<feature type="transmembrane region" description="Helical" evidence="6">
    <location>
        <begin position="147"/>
        <end position="163"/>
    </location>
</feature>
<evidence type="ECO:0000313" key="7">
    <source>
        <dbReference type="EMBL" id="WNM28189.1"/>
    </source>
</evidence>
<dbReference type="RefSeq" id="WP_313544508.1">
    <property type="nucleotide sequence ID" value="NZ_CP134880.1"/>
</dbReference>
<dbReference type="Pfam" id="PF02653">
    <property type="entry name" value="BPD_transp_2"/>
    <property type="match status" value="1"/>
</dbReference>
<dbReference type="CDD" id="cd06580">
    <property type="entry name" value="TM_PBP1_transp_TpRbsC_like"/>
    <property type="match status" value="1"/>
</dbReference>
<feature type="transmembrane region" description="Helical" evidence="6">
    <location>
        <begin position="6"/>
        <end position="26"/>
    </location>
</feature>
<dbReference type="KEGG" id="dcp:RN607_04080"/>
<proteinExistence type="predicted"/>
<dbReference type="InterPro" id="IPR001851">
    <property type="entry name" value="ABC_transp_permease"/>
</dbReference>
<dbReference type="EMBL" id="CP134880">
    <property type="protein sequence ID" value="WNM28189.1"/>
    <property type="molecule type" value="Genomic_DNA"/>
</dbReference>
<evidence type="ECO:0000256" key="4">
    <source>
        <dbReference type="ARBA" id="ARBA00022989"/>
    </source>
</evidence>
<reference evidence="7" key="1">
    <citation type="submission" date="2023-09" db="EMBL/GenBank/DDBJ databases">
        <title>Demequina sp. a novel bacteria isolated from Capsicum annuum.</title>
        <authorList>
            <person name="Humaira Z."/>
            <person name="Lee J."/>
            <person name="Cho D."/>
        </authorList>
    </citation>
    <scope>NUCLEOTIDE SEQUENCE</scope>
    <source>
        <strain evidence="7">PMTSA13</strain>
    </source>
</reference>
<evidence type="ECO:0000256" key="1">
    <source>
        <dbReference type="ARBA" id="ARBA00004651"/>
    </source>
</evidence>
<feature type="transmembrane region" description="Helical" evidence="6">
    <location>
        <begin position="61"/>
        <end position="83"/>
    </location>
</feature>
<keyword evidence="5 6" id="KW-0472">Membrane</keyword>